<gene>
    <name evidence="2" type="ORF">D7M11_20855</name>
</gene>
<dbReference type="PANTHER" id="PTHR13887:SF41">
    <property type="entry name" value="THIOREDOXIN SUPERFAMILY PROTEIN"/>
    <property type="match status" value="1"/>
</dbReference>
<proteinExistence type="predicted"/>
<dbReference type="SUPFAM" id="SSF52833">
    <property type="entry name" value="Thioredoxin-like"/>
    <property type="match status" value="1"/>
</dbReference>
<dbReference type="OrthoDB" id="9799122at2"/>
<dbReference type="AlphaFoldDB" id="A0A3B0C6C3"/>
<accession>A0A3B0C6C3</accession>
<name>A0A3B0C6C3_9BACL</name>
<dbReference type="EMBL" id="RBAH01000016">
    <property type="protein sequence ID" value="RKN79137.1"/>
    <property type="molecule type" value="Genomic_DNA"/>
</dbReference>
<dbReference type="Gene3D" id="3.40.30.10">
    <property type="entry name" value="Glutaredoxin"/>
    <property type="match status" value="1"/>
</dbReference>
<feature type="domain" description="DSBA-like thioredoxin" evidence="1">
    <location>
        <begin position="3"/>
        <end position="204"/>
    </location>
</feature>
<reference evidence="2 3" key="1">
    <citation type="journal article" date="2007" name="Int. J. Syst. Evol. Microbiol.">
        <title>Paenibacillus ginsengarvi sp. nov., isolated from soil from ginseng cultivation.</title>
        <authorList>
            <person name="Yoon M.H."/>
            <person name="Ten L.N."/>
            <person name="Im W.T."/>
        </authorList>
    </citation>
    <scope>NUCLEOTIDE SEQUENCE [LARGE SCALE GENOMIC DNA]</scope>
    <source>
        <strain evidence="2 3">KCTC 13059</strain>
    </source>
</reference>
<dbReference type="CDD" id="cd03024">
    <property type="entry name" value="DsbA_FrnE"/>
    <property type="match status" value="1"/>
</dbReference>
<evidence type="ECO:0000259" key="1">
    <source>
        <dbReference type="Pfam" id="PF01323"/>
    </source>
</evidence>
<sequence>MKIEIWSDYVCPFCYIGKRRLEQAIGLFPHRGELEIVYRSFELDPNAKPYTSGTIYDSLAAKFGVSAGEAKAMTANIAEQAKALGLDYRFDTMKPTGTFDAHRLAFFAAGSGKAEELTERLLKAYFTDSEHIGDRDTLVRLAAETGLNAEEARRFLESEEGGAEVRSDEREAGALGVRGVPFFVINRKYAISGAQPTELFLDTLYKAWNEEHPLIFVDGADGEGAGELCEDGSCVIPPRDSGRPS</sequence>
<dbReference type="Pfam" id="PF01323">
    <property type="entry name" value="DSBA"/>
    <property type="match status" value="1"/>
</dbReference>
<dbReference type="RefSeq" id="WP_120749192.1">
    <property type="nucleotide sequence ID" value="NZ_RBAH01000016.1"/>
</dbReference>
<dbReference type="PANTHER" id="PTHR13887">
    <property type="entry name" value="GLUTATHIONE S-TRANSFERASE KAPPA"/>
    <property type="match status" value="1"/>
</dbReference>
<organism evidence="2 3">
    <name type="scientific">Paenibacillus ginsengarvi</name>
    <dbReference type="NCBI Taxonomy" id="400777"/>
    <lineage>
        <taxon>Bacteria</taxon>
        <taxon>Bacillati</taxon>
        <taxon>Bacillota</taxon>
        <taxon>Bacilli</taxon>
        <taxon>Bacillales</taxon>
        <taxon>Paenibacillaceae</taxon>
        <taxon>Paenibacillus</taxon>
    </lineage>
</organism>
<dbReference type="Proteomes" id="UP000282311">
    <property type="component" value="Unassembled WGS sequence"/>
</dbReference>
<comment type="caution">
    <text evidence="2">The sequence shown here is derived from an EMBL/GenBank/DDBJ whole genome shotgun (WGS) entry which is preliminary data.</text>
</comment>
<evidence type="ECO:0000313" key="3">
    <source>
        <dbReference type="Proteomes" id="UP000282311"/>
    </source>
</evidence>
<protein>
    <submittedName>
        <fullName evidence="2">DsbA family oxidoreductase</fullName>
    </submittedName>
</protein>
<dbReference type="InterPro" id="IPR036249">
    <property type="entry name" value="Thioredoxin-like_sf"/>
</dbReference>
<keyword evidence="3" id="KW-1185">Reference proteome</keyword>
<dbReference type="GO" id="GO:0016491">
    <property type="term" value="F:oxidoreductase activity"/>
    <property type="evidence" value="ECO:0007669"/>
    <property type="project" value="InterPro"/>
</dbReference>
<evidence type="ECO:0000313" key="2">
    <source>
        <dbReference type="EMBL" id="RKN79137.1"/>
    </source>
</evidence>
<dbReference type="InterPro" id="IPR001853">
    <property type="entry name" value="DSBA-like_thioredoxin_dom"/>
</dbReference>